<dbReference type="PRINTS" id="PR00320">
    <property type="entry name" value="GPROTEINBRPT"/>
</dbReference>
<name>A0A9W4U0R9_9ASCO</name>
<evidence type="ECO:0000256" key="2">
    <source>
        <dbReference type="ARBA" id="ARBA00022737"/>
    </source>
</evidence>
<keyword evidence="1 3" id="KW-0853">WD repeat</keyword>
<dbReference type="PROSITE" id="PS00678">
    <property type="entry name" value="WD_REPEATS_1"/>
    <property type="match status" value="2"/>
</dbReference>
<evidence type="ECO:0000256" key="1">
    <source>
        <dbReference type="ARBA" id="ARBA00022574"/>
    </source>
</evidence>
<dbReference type="PROSITE" id="PS50082">
    <property type="entry name" value="WD_REPEATS_2"/>
    <property type="match status" value="5"/>
</dbReference>
<dbReference type="InterPro" id="IPR019775">
    <property type="entry name" value="WD40_repeat_CS"/>
</dbReference>
<keyword evidence="2" id="KW-0677">Repeat</keyword>
<dbReference type="InterPro" id="IPR059122">
    <property type="entry name" value="Beta-prop_WDR5-like"/>
</dbReference>
<dbReference type="Pfam" id="PF25175">
    <property type="entry name" value="Beta-prop_WDR5"/>
    <property type="match status" value="1"/>
</dbReference>
<dbReference type="EMBL" id="CANTUO010000007">
    <property type="protein sequence ID" value="CAI5760622.1"/>
    <property type="molecule type" value="Genomic_DNA"/>
</dbReference>
<organism evidence="5 6">
    <name type="scientific">Candida verbasci</name>
    <dbReference type="NCBI Taxonomy" id="1227364"/>
    <lineage>
        <taxon>Eukaryota</taxon>
        <taxon>Fungi</taxon>
        <taxon>Dikarya</taxon>
        <taxon>Ascomycota</taxon>
        <taxon>Saccharomycotina</taxon>
        <taxon>Pichiomycetes</taxon>
        <taxon>Debaryomycetaceae</taxon>
        <taxon>Candida/Lodderomyces clade</taxon>
        <taxon>Candida</taxon>
    </lineage>
</organism>
<feature type="repeat" description="WD" evidence="3">
    <location>
        <begin position="60"/>
        <end position="102"/>
    </location>
</feature>
<proteinExistence type="predicted"/>
<sequence length="332" mass="36751">MGLPINSSTNNDLYKLRYTIKENESITSIRISPDGKTFAISLGTKIKIFNIETQELITELIGNTKGINDIQFSPLNSNIIASCSNDLTIRLWSIRDSKCIKILKKHTYHITTIKFVSKGNLLISGSADETITIWDITSGRIITTLAAHSDPVSSITLTPDNSIIISGAYDGLMRLFDLETSQCLKTLTTSTSHGTATASTSDVINFPISNVESSPNGQYILSSSLDGLIRLWKYLDNKVIKTYQGVEGRSISKKFNCETKFIIKTESPLIVSGSENDGIIIWDINTKKIVYNYNNDDGPVLTLDIYNDGELLISATKNGIINLYDLNNKYKI</sequence>
<feature type="repeat" description="WD" evidence="3">
    <location>
        <begin position="103"/>
        <end position="144"/>
    </location>
</feature>
<dbReference type="InterPro" id="IPR001680">
    <property type="entry name" value="WD40_rpt"/>
</dbReference>
<dbReference type="Gene3D" id="2.130.10.10">
    <property type="entry name" value="YVTN repeat-like/Quinoprotein amine dehydrogenase"/>
    <property type="match status" value="2"/>
</dbReference>
<dbReference type="InterPro" id="IPR036322">
    <property type="entry name" value="WD40_repeat_dom_sf"/>
</dbReference>
<evidence type="ECO:0000259" key="4">
    <source>
        <dbReference type="Pfam" id="PF25175"/>
    </source>
</evidence>
<dbReference type="InterPro" id="IPR050349">
    <property type="entry name" value="WD_LIS1/nudF_dynein_reg"/>
</dbReference>
<feature type="repeat" description="WD" evidence="3">
    <location>
        <begin position="208"/>
        <end position="242"/>
    </location>
</feature>
<dbReference type="SMART" id="SM00320">
    <property type="entry name" value="WD40"/>
    <property type="match status" value="7"/>
</dbReference>
<gene>
    <name evidence="5" type="ORF">CANVERA_P5131</name>
</gene>
<dbReference type="PROSITE" id="PS50294">
    <property type="entry name" value="WD_REPEATS_REGION"/>
    <property type="match status" value="4"/>
</dbReference>
<dbReference type="SUPFAM" id="SSF50978">
    <property type="entry name" value="WD40 repeat-like"/>
    <property type="match status" value="1"/>
</dbReference>
<comment type="caution">
    <text evidence="5">The sequence shown here is derived from an EMBL/GenBank/DDBJ whole genome shotgun (WGS) entry which is preliminary data.</text>
</comment>
<feature type="repeat" description="WD" evidence="3">
    <location>
        <begin position="145"/>
        <end position="186"/>
    </location>
</feature>
<evidence type="ECO:0000313" key="6">
    <source>
        <dbReference type="Proteomes" id="UP001152885"/>
    </source>
</evidence>
<dbReference type="Proteomes" id="UP001152885">
    <property type="component" value="Unassembled WGS sequence"/>
</dbReference>
<dbReference type="PANTHER" id="PTHR44129">
    <property type="entry name" value="WD REPEAT-CONTAINING PROTEIN POP1"/>
    <property type="match status" value="1"/>
</dbReference>
<protein>
    <recommendedName>
        <fullName evidence="4">WDR5-like beta-propeller domain-containing protein</fullName>
    </recommendedName>
</protein>
<evidence type="ECO:0000313" key="5">
    <source>
        <dbReference type="EMBL" id="CAI5760622.1"/>
    </source>
</evidence>
<dbReference type="AlphaFoldDB" id="A0A9W4U0R9"/>
<dbReference type="InterPro" id="IPR020472">
    <property type="entry name" value="WD40_PAC1"/>
</dbReference>
<reference evidence="5" key="1">
    <citation type="submission" date="2022-12" db="EMBL/GenBank/DDBJ databases">
        <authorList>
            <person name="Brejova B."/>
        </authorList>
    </citation>
    <scope>NUCLEOTIDE SEQUENCE</scope>
</reference>
<dbReference type="OrthoDB" id="674604at2759"/>
<keyword evidence="6" id="KW-1185">Reference proteome</keyword>
<accession>A0A9W4U0R9</accession>
<feature type="domain" description="WDR5-like beta-propeller" evidence="4">
    <location>
        <begin position="22"/>
        <end position="323"/>
    </location>
</feature>
<evidence type="ECO:0000256" key="3">
    <source>
        <dbReference type="PROSITE-ProRule" id="PRU00221"/>
    </source>
</evidence>
<feature type="repeat" description="WD" evidence="3">
    <location>
        <begin position="293"/>
        <end position="332"/>
    </location>
</feature>
<dbReference type="InterPro" id="IPR015943">
    <property type="entry name" value="WD40/YVTN_repeat-like_dom_sf"/>
</dbReference>
<dbReference type="CDD" id="cd00200">
    <property type="entry name" value="WD40"/>
    <property type="match status" value="1"/>
</dbReference>